<feature type="compositionally biased region" description="Low complexity" evidence="2">
    <location>
        <begin position="46"/>
        <end position="65"/>
    </location>
</feature>
<feature type="region of interest" description="Disordered" evidence="2">
    <location>
        <begin position="296"/>
        <end position="317"/>
    </location>
</feature>
<dbReference type="GO" id="GO:0042138">
    <property type="term" value="P:meiotic DNA double-strand break formation"/>
    <property type="evidence" value="ECO:0007669"/>
    <property type="project" value="InterPro"/>
</dbReference>
<comment type="caution">
    <text evidence="3">The sequence shown here is derived from an EMBL/GenBank/DDBJ whole genome shotgun (WGS) entry which is preliminary data.</text>
</comment>
<dbReference type="EMBL" id="JAPTMU010000019">
    <property type="protein sequence ID" value="KAJ4927224.1"/>
    <property type="molecule type" value="Genomic_DNA"/>
</dbReference>
<gene>
    <name evidence="3" type="ORF">JOQ06_014959</name>
</gene>
<protein>
    <recommendedName>
        <fullName evidence="5">Interactor of HORMAD1 protein 1</fullName>
    </recommendedName>
</protein>
<evidence type="ECO:0000313" key="3">
    <source>
        <dbReference type="EMBL" id="KAJ4927224.1"/>
    </source>
</evidence>
<organism evidence="3 4">
    <name type="scientific">Pogonophryne albipinna</name>
    <dbReference type="NCBI Taxonomy" id="1090488"/>
    <lineage>
        <taxon>Eukaryota</taxon>
        <taxon>Metazoa</taxon>
        <taxon>Chordata</taxon>
        <taxon>Craniata</taxon>
        <taxon>Vertebrata</taxon>
        <taxon>Euteleostomi</taxon>
        <taxon>Actinopterygii</taxon>
        <taxon>Neopterygii</taxon>
        <taxon>Teleostei</taxon>
        <taxon>Neoteleostei</taxon>
        <taxon>Acanthomorphata</taxon>
        <taxon>Eupercaria</taxon>
        <taxon>Perciformes</taxon>
        <taxon>Notothenioidei</taxon>
        <taxon>Pogonophryne</taxon>
    </lineage>
</organism>
<dbReference type="Pfam" id="PF15771">
    <property type="entry name" value="IHO1"/>
    <property type="match status" value="1"/>
</dbReference>
<dbReference type="InterPro" id="IPR031529">
    <property type="entry name" value="IHO1"/>
</dbReference>
<dbReference type="PANTHER" id="PTHR35662">
    <property type="entry name" value="INTERACTOR OF HORMAD1 PROTEIN 1"/>
    <property type="match status" value="1"/>
</dbReference>
<dbReference type="PANTHER" id="PTHR35662:SF1">
    <property type="entry name" value="INTERACTOR OF HORMAD1 PROTEIN 1"/>
    <property type="match status" value="1"/>
</dbReference>
<feature type="region of interest" description="Disordered" evidence="2">
    <location>
        <begin position="46"/>
        <end position="70"/>
    </location>
</feature>
<evidence type="ECO:0008006" key="5">
    <source>
        <dbReference type="Google" id="ProtNLM"/>
    </source>
</evidence>
<name>A0AAD6F9Z7_9TELE</name>
<accession>A0AAD6F9Z7</accession>
<keyword evidence="4" id="KW-1185">Reference proteome</keyword>
<proteinExistence type="predicted"/>
<dbReference type="GO" id="GO:0007129">
    <property type="term" value="P:homologous chromosome pairing at meiosis"/>
    <property type="evidence" value="ECO:0007669"/>
    <property type="project" value="TreeGrafter"/>
</dbReference>
<dbReference type="Proteomes" id="UP001219934">
    <property type="component" value="Unassembled WGS sequence"/>
</dbReference>
<feature type="coiled-coil region" evidence="1">
    <location>
        <begin position="170"/>
        <end position="236"/>
    </location>
</feature>
<dbReference type="GO" id="GO:0006310">
    <property type="term" value="P:DNA recombination"/>
    <property type="evidence" value="ECO:0007669"/>
    <property type="project" value="InterPro"/>
</dbReference>
<evidence type="ECO:0000313" key="4">
    <source>
        <dbReference type="Proteomes" id="UP001219934"/>
    </source>
</evidence>
<dbReference type="AlphaFoldDB" id="A0AAD6F9Z7"/>
<evidence type="ECO:0000256" key="2">
    <source>
        <dbReference type="SAM" id="MobiDB-lite"/>
    </source>
</evidence>
<reference evidence="3" key="1">
    <citation type="submission" date="2022-11" db="EMBL/GenBank/DDBJ databases">
        <title>Chromosome-level genome of Pogonophryne albipinna.</title>
        <authorList>
            <person name="Jo E."/>
        </authorList>
    </citation>
    <scope>NUCLEOTIDE SEQUENCE</scope>
    <source>
        <strain evidence="3">SGF0006</strain>
        <tissue evidence="3">Muscle</tissue>
    </source>
</reference>
<dbReference type="GO" id="GO:0000794">
    <property type="term" value="C:condensed nuclear chromosome"/>
    <property type="evidence" value="ECO:0007669"/>
    <property type="project" value="TreeGrafter"/>
</dbReference>
<feature type="compositionally biased region" description="Basic residues" evidence="2">
    <location>
        <begin position="301"/>
        <end position="317"/>
    </location>
</feature>
<sequence>MNHIRNIKEKLSIPTGNRNVSTSGYSNFTDSQLFFGSQFWPENSQSMSQEMSLSSRNSQQSSQEGSDPKFISSYHTKPFLFGELKDKSKAFGILDKFEEDKKRTKEQTDSDILAKECNHFRETLNNIQQLVAGTEKNTCASETVLQKFDSFSSTMQTNINSLQIDISQQFEALLTKVNSQKELMAELKDKMQKTGDTTVAFGSNLQGLKDDLGCLREEQERERNMLEEALKLLSTLVSEHSAKASSERVTDSANQTSPELEQSFSNILQENKLEGTQLICKSYNCECNQAQVPPQGPIIGKRMRKVPQRGQRRCRKRPLVLSQRSKGTVTNENSQLLMNCDKGQHVTTPRCERRDPNMVPRRDYLVVERRILPTRKVRSIAKGCYITPLSCWSQDSDSSVCVEGIEPILAKPSAESKAVTPVRPEGLWQLFDIDGSSDLGY</sequence>
<keyword evidence="1" id="KW-0175">Coiled coil</keyword>
<evidence type="ECO:0000256" key="1">
    <source>
        <dbReference type="SAM" id="Coils"/>
    </source>
</evidence>